<dbReference type="InterPro" id="IPR001810">
    <property type="entry name" value="F-box_dom"/>
</dbReference>
<accession>A0AAD8S810</accession>
<dbReference type="CDD" id="cd22160">
    <property type="entry name" value="F-box_AtFBL13-like"/>
    <property type="match status" value="1"/>
</dbReference>
<dbReference type="InterPro" id="IPR055411">
    <property type="entry name" value="LRR_FXL15/At3g58940/PEG3-like"/>
</dbReference>
<sequence>MDTRVSPVPVNPALAAGFRRLGIDPDEPEGLFRRATAAAIDTLGPLAAMAAVAHEFLDSQLDEYEKFVARLFFPTNYALPTPPVSAASRLFALPPDDAVDRVSRLPDALLGDIVSRLPVKDAARTAALSRRWRGVWRSAPLVLADADLLPATSVVSSVLAAHPGPFCCVHLTSSRMAEFPGLLTTWLQLLADKGIQELVLVNCRYPLDFALPATFLGMATLTRLYLGLWRSPVLETLTVKGNLFKLHLRLVSQSLRCVQLFGSYIEEIYVVDAPRLEQLIHSEPWTPDGNRTRIKIGHAPKLNWLGYLDPENHVLDVGNTIIKARTRVRPSTMVPSVTFLGMEGRFGVRNDAKMIPSFLRCFPNVETLYIRCGNTDQSAGKLNLKFWHKSGTIKCIRSRINVLIFRDFHGGRSELSFLKFFFENALVLKEVVIMLAAGFTSMEEVHSKVVSLGSIKWASDASLVLMTLCSDPRGGCIRSFKRGSDFFARDPFNDY</sequence>
<feature type="domain" description="F-box" evidence="1">
    <location>
        <begin position="99"/>
        <end position="146"/>
    </location>
</feature>
<protein>
    <recommendedName>
        <fullName evidence="1">F-box domain-containing protein</fullName>
    </recommendedName>
</protein>
<dbReference type="InterPro" id="IPR055302">
    <property type="entry name" value="F-box_dom-containing"/>
</dbReference>
<dbReference type="PANTHER" id="PTHR32141:SF171">
    <property type="entry name" value="F-BOX DOMAIN-CONTAINING PROTEIN"/>
    <property type="match status" value="1"/>
</dbReference>
<dbReference type="PROSITE" id="PS50181">
    <property type="entry name" value="FBOX"/>
    <property type="match status" value="1"/>
</dbReference>
<evidence type="ECO:0000259" key="1">
    <source>
        <dbReference type="PROSITE" id="PS50181"/>
    </source>
</evidence>
<dbReference type="Proteomes" id="UP001231189">
    <property type="component" value="Unassembled WGS sequence"/>
</dbReference>
<name>A0AAD8S810_LOLMU</name>
<keyword evidence="3" id="KW-1185">Reference proteome</keyword>
<dbReference type="Pfam" id="PF24758">
    <property type="entry name" value="LRR_At5g56370"/>
    <property type="match status" value="1"/>
</dbReference>
<gene>
    <name evidence="2" type="ORF">QYE76_064987</name>
</gene>
<dbReference type="InterPro" id="IPR006566">
    <property type="entry name" value="FBD"/>
</dbReference>
<dbReference type="Gene3D" id="1.20.1280.50">
    <property type="match status" value="1"/>
</dbReference>
<dbReference type="AlphaFoldDB" id="A0AAD8S810"/>
<reference evidence="2" key="1">
    <citation type="submission" date="2023-07" db="EMBL/GenBank/DDBJ databases">
        <title>A chromosome-level genome assembly of Lolium multiflorum.</title>
        <authorList>
            <person name="Chen Y."/>
            <person name="Copetti D."/>
            <person name="Kolliker R."/>
            <person name="Studer B."/>
        </authorList>
    </citation>
    <scope>NUCLEOTIDE SEQUENCE</scope>
    <source>
        <strain evidence="2">02402/16</strain>
        <tissue evidence="2">Leaf</tissue>
    </source>
</reference>
<dbReference type="EMBL" id="JAUUTY010000004">
    <property type="protein sequence ID" value="KAK1647182.1"/>
    <property type="molecule type" value="Genomic_DNA"/>
</dbReference>
<comment type="caution">
    <text evidence="2">The sequence shown here is derived from an EMBL/GenBank/DDBJ whole genome shotgun (WGS) entry which is preliminary data.</text>
</comment>
<evidence type="ECO:0000313" key="2">
    <source>
        <dbReference type="EMBL" id="KAK1647182.1"/>
    </source>
</evidence>
<dbReference type="SUPFAM" id="SSF81383">
    <property type="entry name" value="F-box domain"/>
    <property type="match status" value="1"/>
</dbReference>
<evidence type="ECO:0000313" key="3">
    <source>
        <dbReference type="Proteomes" id="UP001231189"/>
    </source>
</evidence>
<proteinExistence type="predicted"/>
<dbReference type="SMART" id="SM00256">
    <property type="entry name" value="FBOX"/>
    <property type="match status" value="1"/>
</dbReference>
<dbReference type="InterPro" id="IPR053781">
    <property type="entry name" value="F-box_AtFBL13-like"/>
</dbReference>
<dbReference type="Pfam" id="PF00646">
    <property type="entry name" value="F-box"/>
    <property type="match status" value="1"/>
</dbReference>
<dbReference type="InterPro" id="IPR036047">
    <property type="entry name" value="F-box-like_dom_sf"/>
</dbReference>
<dbReference type="Pfam" id="PF08387">
    <property type="entry name" value="FBD"/>
    <property type="match status" value="1"/>
</dbReference>
<dbReference type="PANTHER" id="PTHR32141">
    <property type="match status" value="1"/>
</dbReference>
<organism evidence="2 3">
    <name type="scientific">Lolium multiflorum</name>
    <name type="common">Italian ryegrass</name>
    <name type="synonym">Lolium perenne subsp. multiflorum</name>
    <dbReference type="NCBI Taxonomy" id="4521"/>
    <lineage>
        <taxon>Eukaryota</taxon>
        <taxon>Viridiplantae</taxon>
        <taxon>Streptophyta</taxon>
        <taxon>Embryophyta</taxon>
        <taxon>Tracheophyta</taxon>
        <taxon>Spermatophyta</taxon>
        <taxon>Magnoliopsida</taxon>
        <taxon>Liliopsida</taxon>
        <taxon>Poales</taxon>
        <taxon>Poaceae</taxon>
        <taxon>BOP clade</taxon>
        <taxon>Pooideae</taxon>
        <taxon>Poodae</taxon>
        <taxon>Poeae</taxon>
        <taxon>Poeae Chloroplast Group 2 (Poeae type)</taxon>
        <taxon>Loliodinae</taxon>
        <taxon>Loliinae</taxon>
        <taxon>Lolium</taxon>
    </lineage>
</organism>